<dbReference type="Proteomes" id="UP000258707">
    <property type="component" value="Chromosome"/>
</dbReference>
<evidence type="ECO:0000256" key="1">
    <source>
        <dbReference type="ARBA" id="ARBA00004651"/>
    </source>
</evidence>
<reference evidence="9" key="1">
    <citation type="submission" date="2017-10" db="EMBL/GenBank/DDBJ databases">
        <title>Phenotypic and genomic properties of facultatively anaerobic sulfur-reducing natronoarchaea from hypersaline soda lakes.</title>
        <authorList>
            <person name="Sorokin D.Y."/>
            <person name="Kublanov I.V."/>
            <person name="Roman P."/>
            <person name="Sinninghe Damste J.S."/>
            <person name="Golyshin P.N."/>
            <person name="Rojo D."/>
            <person name="Ciordia S."/>
            <person name="Mena Md.C."/>
            <person name="Ferrer M."/>
            <person name="Messina E."/>
            <person name="Smedile F."/>
            <person name="La Spada G."/>
            <person name="La Cono V."/>
            <person name="Yakimov M.M."/>
        </authorList>
    </citation>
    <scope>NUCLEOTIDE SEQUENCE [LARGE SCALE GENOMIC DNA]</scope>
    <source>
        <strain evidence="9">AArc1</strain>
    </source>
</reference>
<evidence type="ECO:0000313" key="9">
    <source>
        <dbReference type="Proteomes" id="UP000258707"/>
    </source>
</evidence>
<proteinExistence type="predicted"/>
<dbReference type="InterPro" id="IPR051449">
    <property type="entry name" value="ABC-2_transporter_component"/>
</dbReference>
<evidence type="ECO:0000256" key="3">
    <source>
        <dbReference type="ARBA" id="ARBA00022692"/>
    </source>
</evidence>
<keyword evidence="5 6" id="KW-0472">Membrane</keyword>
<sequence>MRRELRSLRSEKTIVLAIAIQLFIAAFSSFLVVGLVTMYDPSGVDGHEMEVAVTGEDPDELLSVSSRQDGLTPVSYDDRSQAHADFDTGQVVAVLDANRDDDDRLVVRTTVPDEGLATTLLVVQLRDALETVEHQERLENEDRLAETPLAVPQAIDASPYVGFTYTILLPLLLFLPVFLSGSILVDSLIEERQRGTLELLRVAPLSFVDVVDAKLLATAALAPIQALAWLALLALNGTAIANPLALVAFVFALALLVVAVAAATALAAPDRRQAQLLYSIGIVAALVVSVGLPEHPANTVAKFALGNPTTTTWLLLALYCLLAAVALSLLRRGVRWLEPESL</sequence>
<dbReference type="Pfam" id="PF12698">
    <property type="entry name" value="ABC2_membrane_3"/>
    <property type="match status" value="1"/>
</dbReference>
<feature type="transmembrane region" description="Helical" evidence="6">
    <location>
        <begin position="167"/>
        <end position="189"/>
    </location>
</feature>
<protein>
    <submittedName>
        <fullName evidence="8">ABC-type Na+ efflux pump, permease component</fullName>
    </submittedName>
</protein>
<dbReference type="EMBL" id="CP024047">
    <property type="protein sequence ID" value="AXR78550.1"/>
    <property type="molecule type" value="Genomic_DNA"/>
</dbReference>
<accession>A0A346PGA5</accession>
<feature type="transmembrane region" description="Helical" evidence="6">
    <location>
        <begin position="312"/>
        <end position="330"/>
    </location>
</feature>
<feature type="transmembrane region" description="Helical" evidence="6">
    <location>
        <begin position="210"/>
        <end position="232"/>
    </location>
</feature>
<keyword evidence="3 6" id="KW-0812">Transmembrane</keyword>
<organism evidence="8 9">
    <name type="scientific">Natrarchaeobaculum sulfurireducens</name>
    <dbReference type="NCBI Taxonomy" id="2044521"/>
    <lineage>
        <taxon>Archaea</taxon>
        <taxon>Methanobacteriati</taxon>
        <taxon>Methanobacteriota</taxon>
        <taxon>Stenosarchaea group</taxon>
        <taxon>Halobacteria</taxon>
        <taxon>Halobacteriales</taxon>
        <taxon>Natrialbaceae</taxon>
        <taxon>Natrarchaeobaculum</taxon>
    </lineage>
</organism>
<evidence type="ECO:0000256" key="2">
    <source>
        <dbReference type="ARBA" id="ARBA00022475"/>
    </source>
</evidence>
<feature type="transmembrane region" description="Helical" evidence="6">
    <location>
        <begin position="275"/>
        <end position="292"/>
    </location>
</feature>
<evidence type="ECO:0000313" key="8">
    <source>
        <dbReference type="EMBL" id="AXR78550.1"/>
    </source>
</evidence>
<dbReference type="PANTHER" id="PTHR30294">
    <property type="entry name" value="MEMBRANE COMPONENT OF ABC TRANSPORTER YHHJ-RELATED"/>
    <property type="match status" value="1"/>
</dbReference>
<keyword evidence="2" id="KW-1003">Cell membrane</keyword>
<comment type="subcellular location">
    <subcellularLocation>
        <location evidence="1">Cell membrane</location>
        <topology evidence="1">Multi-pass membrane protein</topology>
    </subcellularLocation>
</comment>
<dbReference type="GO" id="GO:0005886">
    <property type="term" value="C:plasma membrane"/>
    <property type="evidence" value="ECO:0007669"/>
    <property type="project" value="UniProtKB-SubCell"/>
</dbReference>
<keyword evidence="4 6" id="KW-1133">Transmembrane helix</keyword>
<evidence type="ECO:0000256" key="6">
    <source>
        <dbReference type="SAM" id="Phobius"/>
    </source>
</evidence>
<dbReference type="KEGG" id="nan:AArc1_2234"/>
<feature type="transmembrane region" description="Helical" evidence="6">
    <location>
        <begin position="12"/>
        <end position="39"/>
    </location>
</feature>
<evidence type="ECO:0000256" key="4">
    <source>
        <dbReference type="ARBA" id="ARBA00022989"/>
    </source>
</evidence>
<evidence type="ECO:0000259" key="7">
    <source>
        <dbReference type="Pfam" id="PF12698"/>
    </source>
</evidence>
<dbReference type="InterPro" id="IPR013525">
    <property type="entry name" value="ABC2_TM"/>
</dbReference>
<feature type="domain" description="ABC-2 type transporter transmembrane" evidence="7">
    <location>
        <begin position="30"/>
        <end position="311"/>
    </location>
</feature>
<evidence type="ECO:0000256" key="5">
    <source>
        <dbReference type="ARBA" id="ARBA00023136"/>
    </source>
</evidence>
<dbReference type="GO" id="GO:0140359">
    <property type="term" value="F:ABC-type transporter activity"/>
    <property type="evidence" value="ECO:0007669"/>
    <property type="project" value="InterPro"/>
</dbReference>
<gene>
    <name evidence="8" type="ORF">AArc1_2234</name>
</gene>
<dbReference type="PANTHER" id="PTHR30294:SF29">
    <property type="entry name" value="MULTIDRUG ABC TRANSPORTER PERMEASE YBHS-RELATED"/>
    <property type="match status" value="1"/>
</dbReference>
<feature type="transmembrane region" description="Helical" evidence="6">
    <location>
        <begin position="244"/>
        <end position="268"/>
    </location>
</feature>
<name>A0A346PGA5_9EURY</name>
<dbReference type="AlphaFoldDB" id="A0A346PGA5"/>